<evidence type="ECO:0000256" key="5">
    <source>
        <dbReference type="ARBA" id="ARBA00023069"/>
    </source>
</evidence>
<dbReference type="EMBL" id="JANIIK010000536">
    <property type="protein sequence ID" value="KAJ3583141.1"/>
    <property type="molecule type" value="Genomic_DNA"/>
</dbReference>
<feature type="compositionally biased region" description="Basic residues" evidence="8">
    <location>
        <begin position="356"/>
        <end position="367"/>
    </location>
</feature>
<keyword evidence="4 7" id="KW-0175">Coiled coil</keyword>
<evidence type="ECO:0000256" key="3">
    <source>
        <dbReference type="ARBA" id="ARBA00014087"/>
    </source>
</evidence>
<keyword evidence="10" id="KW-1185">Reference proteome</keyword>
<evidence type="ECO:0000256" key="7">
    <source>
        <dbReference type="SAM" id="Coils"/>
    </source>
</evidence>
<evidence type="ECO:0000256" key="2">
    <source>
        <dbReference type="ARBA" id="ARBA00010841"/>
    </source>
</evidence>
<gene>
    <name evidence="9" type="ORF">NHX12_034438</name>
</gene>
<feature type="compositionally biased region" description="Basic and acidic residues" evidence="8">
    <location>
        <begin position="21"/>
        <end position="31"/>
    </location>
</feature>
<dbReference type="OrthoDB" id="166611at2759"/>
<evidence type="ECO:0000313" key="10">
    <source>
        <dbReference type="Proteomes" id="UP001148018"/>
    </source>
</evidence>
<feature type="coiled-coil region" evidence="7">
    <location>
        <begin position="69"/>
        <end position="96"/>
    </location>
</feature>
<name>A0A9Q0D8I9_9TELE</name>
<proteinExistence type="inferred from homology"/>
<evidence type="ECO:0000313" key="9">
    <source>
        <dbReference type="EMBL" id="KAJ3583141.1"/>
    </source>
</evidence>
<dbReference type="PANTHER" id="PTHR31954:SF1">
    <property type="entry name" value="CILIA- AND FLAGELLA-ASSOCIATED PROTEIN 157"/>
    <property type="match status" value="1"/>
</dbReference>
<dbReference type="GO" id="GO:0036064">
    <property type="term" value="C:ciliary basal body"/>
    <property type="evidence" value="ECO:0007669"/>
    <property type="project" value="TreeGrafter"/>
</dbReference>
<sequence>MSKKNQRKDGEKLQKKSTVSETEKSRGKDTEFYLLQTRTLEEQLGRCQRRCDELQVLQADFSSRSSQLEQEKRDMVQYLKRSVAQLEEELGHVSERLASEQSCTRTTRRRVTRSTPRTWRWDQLANQKETHNEVIYQLEKNAVLEKDRLKREHADHMAAVAVEMQHQARSSVSEAVSRCLGEREALQGELAHLAEQNQVLVLENQTLRDSETLLRRKGKERERLLEAGRKDAATVQLLGAELEEERRGRGQMETILQEAGLALRQALVEERKEEEQEVEEEEGKEEVQYEVHRNQMMQKLLAILDGAARLQADRDVMTRPLLEEAPPPGDPGLVRRQNQTSRGTEAGSPSRAPSQHLRKSSQRRSGP</sequence>
<dbReference type="Proteomes" id="UP001148018">
    <property type="component" value="Unassembled WGS sequence"/>
</dbReference>
<dbReference type="GO" id="GO:0008017">
    <property type="term" value="F:microtubule binding"/>
    <property type="evidence" value="ECO:0007669"/>
    <property type="project" value="TreeGrafter"/>
</dbReference>
<keyword evidence="5" id="KW-0969">Cilium</keyword>
<evidence type="ECO:0000256" key="4">
    <source>
        <dbReference type="ARBA" id="ARBA00023054"/>
    </source>
</evidence>
<feature type="region of interest" description="Disordered" evidence="8">
    <location>
        <begin position="1"/>
        <end position="31"/>
    </location>
</feature>
<feature type="region of interest" description="Disordered" evidence="8">
    <location>
        <begin position="315"/>
        <end position="367"/>
    </location>
</feature>
<protein>
    <recommendedName>
        <fullName evidence="3">Cilia- and flagella-associated protein 157</fullName>
    </recommendedName>
</protein>
<accession>A0A9Q0D8I9</accession>
<organism evidence="9 10">
    <name type="scientific">Muraenolepis orangiensis</name>
    <name type="common">Patagonian moray cod</name>
    <dbReference type="NCBI Taxonomy" id="630683"/>
    <lineage>
        <taxon>Eukaryota</taxon>
        <taxon>Metazoa</taxon>
        <taxon>Chordata</taxon>
        <taxon>Craniata</taxon>
        <taxon>Vertebrata</taxon>
        <taxon>Euteleostomi</taxon>
        <taxon>Actinopterygii</taxon>
        <taxon>Neopterygii</taxon>
        <taxon>Teleostei</taxon>
        <taxon>Neoteleostei</taxon>
        <taxon>Acanthomorphata</taxon>
        <taxon>Zeiogadaria</taxon>
        <taxon>Gadariae</taxon>
        <taxon>Gadiformes</taxon>
        <taxon>Muraenolepidoidei</taxon>
        <taxon>Muraenolepididae</taxon>
        <taxon>Muraenolepis</taxon>
    </lineage>
</organism>
<evidence type="ECO:0000256" key="1">
    <source>
        <dbReference type="ARBA" id="ARBA00004138"/>
    </source>
</evidence>
<reference evidence="9" key="1">
    <citation type="submission" date="2022-07" db="EMBL/GenBank/DDBJ databases">
        <title>Chromosome-level genome of Muraenolepis orangiensis.</title>
        <authorList>
            <person name="Kim J."/>
        </authorList>
    </citation>
    <scope>NUCLEOTIDE SEQUENCE</scope>
    <source>
        <strain evidence="9">KU_S4_2022</strain>
        <tissue evidence="9">Muscle</tissue>
    </source>
</reference>
<keyword evidence="6" id="KW-0966">Cell projection</keyword>
<dbReference type="PANTHER" id="PTHR31954">
    <property type="entry name" value="CILIA- AND FLAGELLA-ASSOCIATED PROTEIN 157"/>
    <property type="match status" value="1"/>
</dbReference>
<comment type="similarity">
    <text evidence="2">Belongs to the CFAP157 family.</text>
</comment>
<evidence type="ECO:0000256" key="6">
    <source>
        <dbReference type="ARBA" id="ARBA00023273"/>
    </source>
</evidence>
<evidence type="ECO:0000256" key="8">
    <source>
        <dbReference type="SAM" id="MobiDB-lite"/>
    </source>
</evidence>
<comment type="caution">
    <text evidence="9">The sequence shown here is derived from an EMBL/GenBank/DDBJ whole genome shotgun (WGS) entry which is preliminary data.</text>
</comment>
<dbReference type="AlphaFoldDB" id="A0A9Q0D8I9"/>
<dbReference type="InterPro" id="IPR038844">
    <property type="entry name" value="CFAP157"/>
</dbReference>
<comment type="subcellular location">
    <subcellularLocation>
        <location evidence="1">Cell projection</location>
        <location evidence="1">Cilium</location>
    </subcellularLocation>
</comment>